<protein>
    <submittedName>
        <fullName evidence="6">Protein misato homolog 1</fullName>
    </submittedName>
</protein>
<feature type="domain" description="DML1/Misato tubulin" evidence="5">
    <location>
        <begin position="153"/>
        <end position="337"/>
    </location>
</feature>
<dbReference type="SUPFAM" id="SSF52490">
    <property type="entry name" value="Tubulin nucleotide-binding domain-like"/>
    <property type="match status" value="1"/>
</dbReference>
<dbReference type="Pfam" id="PF14881">
    <property type="entry name" value="Tubulin_3"/>
    <property type="match status" value="1"/>
</dbReference>
<dbReference type="OrthoDB" id="6409316at2759"/>
<dbReference type="InterPro" id="IPR029209">
    <property type="entry name" value="DML1/Misato_tubulin"/>
</dbReference>
<evidence type="ECO:0000256" key="2">
    <source>
        <dbReference type="ARBA" id="ARBA00008507"/>
    </source>
</evidence>
<dbReference type="InterPro" id="IPR019605">
    <property type="entry name" value="Misato_II_tubulin-like"/>
</dbReference>
<gene>
    <name evidence="6" type="primary">msto1</name>
    <name evidence="6" type="ORF">TNCT_34631</name>
</gene>
<organism evidence="6 7">
    <name type="scientific">Trichonephila clavata</name>
    <name type="common">Joro spider</name>
    <name type="synonym">Nephila clavata</name>
    <dbReference type="NCBI Taxonomy" id="2740835"/>
    <lineage>
        <taxon>Eukaryota</taxon>
        <taxon>Metazoa</taxon>
        <taxon>Ecdysozoa</taxon>
        <taxon>Arthropoda</taxon>
        <taxon>Chelicerata</taxon>
        <taxon>Arachnida</taxon>
        <taxon>Araneae</taxon>
        <taxon>Araneomorphae</taxon>
        <taxon>Entelegynae</taxon>
        <taxon>Araneoidea</taxon>
        <taxon>Nephilidae</taxon>
        <taxon>Trichonephila</taxon>
    </lineage>
</organism>
<dbReference type="PANTHER" id="PTHR13391:SF0">
    <property type="entry name" value="PROTEIN MISATO HOMOLOG 1"/>
    <property type="match status" value="1"/>
</dbReference>
<feature type="domain" description="Misato Segment II tubulin-like" evidence="4">
    <location>
        <begin position="6"/>
        <end position="118"/>
    </location>
</feature>
<dbReference type="Pfam" id="PF10644">
    <property type="entry name" value="Misat_Tub_SegII"/>
    <property type="match status" value="1"/>
</dbReference>
<dbReference type="GO" id="GO:0007005">
    <property type="term" value="P:mitochondrion organization"/>
    <property type="evidence" value="ECO:0007669"/>
    <property type="project" value="InterPro"/>
</dbReference>
<accession>A0A8X6KTR3</accession>
<comment type="similarity">
    <text evidence="2">Belongs to the misato family.</text>
</comment>
<evidence type="ECO:0000256" key="1">
    <source>
        <dbReference type="ARBA" id="ARBA00004173"/>
    </source>
</evidence>
<evidence type="ECO:0000313" key="6">
    <source>
        <dbReference type="EMBL" id="GFQ83791.1"/>
    </source>
</evidence>
<dbReference type="CDD" id="cd06060">
    <property type="entry name" value="misato"/>
    <property type="match status" value="1"/>
</dbReference>
<dbReference type="EMBL" id="BMAO01012764">
    <property type="protein sequence ID" value="GFQ83791.1"/>
    <property type="molecule type" value="Genomic_DNA"/>
</dbReference>
<proteinExistence type="inferred from homology"/>
<evidence type="ECO:0000259" key="4">
    <source>
        <dbReference type="Pfam" id="PF10644"/>
    </source>
</evidence>
<dbReference type="Proteomes" id="UP000887116">
    <property type="component" value="Unassembled WGS sequence"/>
</dbReference>
<keyword evidence="3" id="KW-0496">Mitochondrion</keyword>
<comment type="caution">
    <text evidence="6">The sequence shown here is derived from an EMBL/GenBank/DDBJ whole genome shotgun (WGS) entry which is preliminary data.</text>
</comment>
<dbReference type="Gene3D" id="3.40.50.1440">
    <property type="entry name" value="Tubulin/FtsZ, GTPase domain"/>
    <property type="match status" value="1"/>
</dbReference>
<evidence type="ECO:0000256" key="3">
    <source>
        <dbReference type="ARBA" id="ARBA00023128"/>
    </source>
</evidence>
<dbReference type="AlphaFoldDB" id="A0A8X6KTR3"/>
<evidence type="ECO:0000313" key="7">
    <source>
        <dbReference type="Proteomes" id="UP000887116"/>
    </source>
</evidence>
<sequence>MSPAPEVVTIQAGNFSNFIGTHWWNIQESSFSYTPDSSIPLDINHDVMFREGLNLYGEVTYTPRLVLIDLQDNLTSIRKECPLYRTPNEDKKEPLWDGPVEVIKSQEVKKNPFLDEFERLSEFSRDGMNVDGNRIGEPSNSQELYNFNKPTTAWCDFLKTNLHPRSLCLFQEANPSDEKSPLNLYSNGEEIYLKSGKERIEDAVRRMCEECDNLQGFHLLFDAHNGFSGITNNVLQYLEDEYRRRPSLCFPVFQENKDMPIQDVKEQMHRLYAILNSMNNLNNYCTFFSPLSLSEDVVKLAEPYKSFPFIKYDPNLLYNTSAIYAAAIETLTSPYRLKSLNCDMHQLTSSVLTYGRKMVSSSACLPFPLSHDAYLSAMIEKDVPEYYMTSLTPFYKPNSERAVLQYSVLRGVPVDKFQNPKKIFRAQTSDEIFVDYLSKYSPSSMINVSVFPEMCSVAAPFPKFFKSIVSDCGFLKQPATLNQKGVSKIPVAASFVSSDSAGKFIGDLISEALKLPFKEYVKCTEPTYEKDNHVEIIENLRNLQDNYQDY</sequence>
<dbReference type="PANTHER" id="PTHR13391">
    <property type="entry name" value="MITOCHONDRIAL DISTRIBUTION REGULATOR MISATO"/>
    <property type="match status" value="1"/>
</dbReference>
<keyword evidence="7" id="KW-1185">Reference proteome</keyword>
<comment type="subcellular location">
    <subcellularLocation>
        <location evidence="1">Mitochondrion</location>
    </subcellularLocation>
</comment>
<dbReference type="InterPro" id="IPR036525">
    <property type="entry name" value="Tubulin/FtsZ_GTPase_sf"/>
</dbReference>
<dbReference type="GO" id="GO:0005739">
    <property type="term" value="C:mitochondrion"/>
    <property type="evidence" value="ECO:0007669"/>
    <property type="project" value="UniProtKB-SubCell"/>
</dbReference>
<name>A0A8X6KTR3_TRICU</name>
<reference evidence="6" key="1">
    <citation type="submission" date="2020-07" db="EMBL/GenBank/DDBJ databases">
        <title>Multicomponent nature underlies the extraordinary mechanical properties of spider dragline silk.</title>
        <authorList>
            <person name="Kono N."/>
            <person name="Nakamura H."/>
            <person name="Mori M."/>
            <person name="Yoshida Y."/>
            <person name="Ohtoshi R."/>
            <person name="Malay A.D."/>
            <person name="Moran D.A.P."/>
            <person name="Tomita M."/>
            <person name="Numata K."/>
            <person name="Arakawa K."/>
        </authorList>
    </citation>
    <scope>NUCLEOTIDE SEQUENCE</scope>
</reference>
<dbReference type="InterPro" id="IPR049942">
    <property type="entry name" value="DML1/Misato"/>
</dbReference>
<evidence type="ECO:0000259" key="5">
    <source>
        <dbReference type="Pfam" id="PF14881"/>
    </source>
</evidence>